<evidence type="ECO:0008006" key="3">
    <source>
        <dbReference type="Google" id="ProtNLM"/>
    </source>
</evidence>
<dbReference type="EMBL" id="FRBD01000003">
    <property type="protein sequence ID" value="SHK45629.1"/>
    <property type="molecule type" value="Genomic_DNA"/>
</dbReference>
<dbReference type="RefSeq" id="WP_073205385.1">
    <property type="nucleotide sequence ID" value="NZ_FRBD01000003.1"/>
</dbReference>
<proteinExistence type="predicted"/>
<accession>A0A1M6SLY8</accession>
<sequence length="200" mass="22056">MIKSNLKVCATINRAASVKKDKKGASYLSYGVQLPISGKHGETQNLVINVMMAPSKGNASDLTVGRRVKLEGEMTIHKHGGKLCCYLRPESLELADGASDSIEGTLEFRGKLGKKDVELKEDKNGNIYMVFGAFSTDKTKDKPEFTWVSFLYFDPKDGEDFLKPGNYIDAKGTLQLGVFNDAITLDCVVSEVKPWILNKQ</sequence>
<protein>
    <recommendedName>
        <fullName evidence="3">Single-strand binding protein family protein</fullName>
    </recommendedName>
</protein>
<name>A0A1M6SLY8_XYLRU</name>
<dbReference type="Proteomes" id="UP000184130">
    <property type="component" value="Unassembled WGS sequence"/>
</dbReference>
<reference evidence="1 2" key="1">
    <citation type="submission" date="2016-11" db="EMBL/GenBank/DDBJ databases">
        <authorList>
            <person name="Jaros S."/>
            <person name="Januszkiewicz K."/>
            <person name="Wedrychowicz H."/>
        </authorList>
    </citation>
    <scope>NUCLEOTIDE SEQUENCE [LARGE SCALE GENOMIC DNA]</scope>
    <source>
        <strain evidence="1 2">KHT3</strain>
    </source>
</reference>
<organism evidence="1 2">
    <name type="scientific">Xylanibacter ruminicola</name>
    <name type="common">Prevotella ruminicola</name>
    <dbReference type="NCBI Taxonomy" id="839"/>
    <lineage>
        <taxon>Bacteria</taxon>
        <taxon>Pseudomonadati</taxon>
        <taxon>Bacteroidota</taxon>
        <taxon>Bacteroidia</taxon>
        <taxon>Bacteroidales</taxon>
        <taxon>Prevotellaceae</taxon>
        <taxon>Xylanibacter</taxon>
    </lineage>
</organism>
<gene>
    <name evidence="1" type="ORF">SAMN05216463_103255</name>
</gene>
<dbReference type="AlphaFoldDB" id="A0A1M6SLY8"/>
<dbReference type="OrthoDB" id="1031230at2"/>
<evidence type="ECO:0000313" key="1">
    <source>
        <dbReference type="EMBL" id="SHK45629.1"/>
    </source>
</evidence>
<evidence type="ECO:0000313" key="2">
    <source>
        <dbReference type="Proteomes" id="UP000184130"/>
    </source>
</evidence>